<keyword evidence="3" id="KW-1185">Reference proteome</keyword>
<protein>
    <submittedName>
        <fullName evidence="2">Uncharacterized protein</fullName>
    </submittedName>
</protein>
<evidence type="ECO:0000313" key="3">
    <source>
        <dbReference type="Proteomes" id="UP000237440"/>
    </source>
</evidence>
<comment type="caution">
    <text evidence="2">The sequence shown here is derived from an EMBL/GenBank/DDBJ whole genome shotgun (WGS) entry which is preliminary data.</text>
</comment>
<name>A0A2S3VPW1_9PSED</name>
<sequence length="79" mass="8831">MILIHPPPREASFRCSSGDAARAKPPAAVTEKTDMYSINQEPGRPKGRQVIERSNNPNNPLPMHLPQQHQPTLKKLRSP</sequence>
<feature type="region of interest" description="Disordered" evidence="1">
    <location>
        <begin position="1"/>
        <end position="79"/>
    </location>
</feature>
<dbReference type="Proteomes" id="UP000237440">
    <property type="component" value="Unassembled WGS sequence"/>
</dbReference>
<evidence type="ECO:0000256" key="1">
    <source>
        <dbReference type="SAM" id="MobiDB-lite"/>
    </source>
</evidence>
<accession>A0A2S3VPW1</accession>
<gene>
    <name evidence="2" type="ORF">B0D71_15930</name>
</gene>
<evidence type="ECO:0000313" key="2">
    <source>
        <dbReference type="EMBL" id="POF41689.1"/>
    </source>
</evidence>
<proteinExistence type="predicted"/>
<reference evidence="3" key="1">
    <citation type="submission" date="2017-02" db="EMBL/GenBank/DDBJ databases">
        <authorList>
            <person name="Furmanczyk E.M."/>
        </authorList>
    </citation>
    <scope>NUCLEOTIDE SEQUENCE [LARGE SCALE GENOMIC DNA]</scope>
    <source>
        <strain evidence="3">AP3_22</strain>
    </source>
</reference>
<dbReference type="AlphaFoldDB" id="A0A2S3VPW1"/>
<organism evidence="2 3">
    <name type="scientific">Pseudomonas laurylsulfativorans</name>
    <dbReference type="NCBI Taxonomy" id="1943631"/>
    <lineage>
        <taxon>Bacteria</taxon>
        <taxon>Pseudomonadati</taxon>
        <taxon>Pseudomonadota</taxon>
        <taxon>Gammaproteobacteria</taxon>
        <taxon>Pseudomonadales</taxon>
        <taxon>Pseudomonadaceae</taxon>
        <taxon>Pseudomonas</taxon>
    </lineage>
</organism>
<dbReference type="EMBL" id="MUJK01000004">
    <property type="protein sequence ID" value="POF41689.1"/>
    <property type="molecule type" value="Genomic_DNA"/>
</dbReference>
<feature type="compositionally biased region" description="Low complexity" evidence="1">
    <location>
        <begin position="55"/>
        <end position="71"/>
    </location>
</feature>